<dbReference type="InterPro" id="IPR044974">
    <property type="entry name" value="Disease_R_plants"/>
</dbReference>
<dbReference type="Pfam" id="PF23286">
    <property type="entry name" value="LRR_13"/>
    <property type="match status" value="1"/>
</dbReference>
<evidence type="ECO:0000256" key="2">
    <source>
        <dbReference type="SAM" id="MobiDB-lite"/>
    </source>
</evidence>
<gene>
    <name evidence="4" type="ORF">CJ030_MR6G009087</name>
</gene>
<feature type="region of interest" description="Disordered" evidence="2">
    <location>
        <begin position="632"/>
        <end position="663"/>
    </location>
</feature>
<feature type="compositionally biased region" description="Basic residues" evidence="2">
    <location>
        <begin position="632"/>
        <end position="646"/>
    </location>
</feature>
<evidence type="ECO:0000256" key="1">
    <source>
        <dbReference type="ARBA" id="ARBA00022821"/>
    </source>
</evidence>
<keyword evidence="5" id="KW-1185">Reference proteome</keyword>
<organism evidence="4 5">
    <name type="scientific">Morella rubra</name>
    <name type="common">Chinese bayberry</name>
    <dbReference type="NCBI Taxonomy" id="262757"/>
    <lineage>
        <taxon>Eukaryota</taxon>
        <taxon>Viridiplantae</taxon>
        <taxon>Streptophyta</taxon>
        <taxon>Embryophyta</taxon>
        <taxon>Tracheophyta</taxon>
        <taxon>Spermatophyta</taxon>
        <taxon>Magnoliopsida</taxon>
        <taxon>eudicotyledons</taxon>
        <taxon>Gunneridae</taxon>
        <taxon>Pentapetalae</taxon>
        <taxon>rosids</taxon>
        <taxon>fabids</taxon>
        <taxon>Fagales</taxon>
        <taxon>Myricaceae</taxon>
        <taxon>Morella</taxon>
    </lineage>
</organism>
<dbReference type="AlphaFoldDB" id="A0A6A1VFM8"/>
<name>A0A6A1VFM8_9ROSI</name>
<accession>A0A6A1VFM8</accession>
<dbReference type="EMBL" id="RXIC02000024">
    <property type="protein sequence ID" value="KAB1210647.1"/>
    <property type="molecule type" value="Genomic_DNA"/>
</dbReference>
<reference evidence="4 5" key="1">
    <citation type="journal article" date="2019" name="Plant Biotechnol. J.">
        <title>The red bayberry genome and genetic basis of sex determination.</title>
        <authorList>
            <person name="Jia H.M."/>
            <person name="Jia H.J."/>
            <person name="Cai Q.L."/>
            <person name="Wang Y."/>
            <person name="Zhao H.B."/>
            <person name="Yang W.F."/>
            <person name="Wang G.Y."/>
            <person name="Li Y.H."/>
            <person name="Zhan D.L."/>
            <person name="Shen Y.T."/>
            <person name="Niu Q.F."/>
            <person name="Chang L."/>
            <person name="Qiu J."/>
            <person name="Zhao L."/>
            <person name="Xie H.B."/>
            <person name="Fu W.Y."/>
            <person name="Jin J."/>
            <person name="Li X.W."/>
            <person name="Jiao Y."/>
            <person name="Zhou C.C."/>
            <person name="Tu T."/>
            <person name="Chai C.Y."/>
            <person name="Gao J.L."/>
            <person name="Fan L.J."/>
            <person name="van de Weg E."/>
            <person name="Wang J.Y."/>
            <person name="Gao Z.S."/>
        </authorList>
    </citation>
    <scope>NUCLEOTIDE SEQUENCE [LARGE SCALE GENOMIC DNA]</scope>
    <source>
        <tissue evidence="4">Leaves</tissue>
    </source>
</reference>
<sequence>MGSHTLWPNIPVLNTNLPFRAQWIKSFFFCKGTNKIEAIVVDLPDVEDIIQLSPEAFMEMKILRLFINRNARFSGELNSLPNMLRVLDWPEYHLPSLHSNFHGKKLIDLRMPRSLVQYPWIGHTNLTFLNFSYCELLTKVPSLSRHPNLKELILSNCINLEEIHDSVGLLDNLVRLYLNGCSKLRSFPRTIKLRSLEDLDLEYCSSLLNFPEIEGEMKNLYKINLVESGMKELPSSIRNISGLRKLRLDRCKNLTHLPGSIIQLQHLEFLCISECPRFIGFKEKLMEDNIQFMASIVPNREYEISGSPPTNSSISNDDCYKEAVVVRASEFLCPENLVFSESNCFKNSTWQHNLSLLILSKTCIVSLPASIKRFVRLRGLYLDDCEQLQEILELPQNIEEVDAKGCISLESFPQVSKKFQFDTSADSLDKLDRLDLQGCHKLLKRLWNPVLSPSLRTDFLGTVYAPQEIPISSFSLLEVEVTLQKKLMNFVQQDYVLEGIADSKRGLPTWFGHRSSCNRCWINMNLQECLEEAITISLCAVILFRRRGHGPQRMWLRSAYASIVREGRFPRRVEGTTTLIWKESMWDSPHLFLAYTTVEPSDLVENHLDVEFSASAQGGEVEIASCEVHRGHEHKQRAKARKRKNSSGRVLHGAGGTDVQMGVSNSEPENLLDLLSMIQLYRSSSESEFQRRKQPVTYVLDYQLE</sequence>
<evidence type="ECO:0000259" key="3">
    <source>
        <dbReference type="Pfam" id="PF23286"/>
    </source>
</evidence>
<dbReference type="PANTHER" id="PTHR11017:SF570">
    <property type="entry name" value="DISEASE RESISTANCE PROTEIN (TIR-NBS CLASS)-RELATED"/>
    <property type="match status" value="1"/>
</dbReference>
<comment type="caution">
    <text evidence="4">The sequence shown here is derived from an EMBL/GenBank/DDBJ whole genome shotgun (WGS) entry which is preliminary data.</text>
</comment>
<dbReference type="SUPFAM" id="SSF52058">
    <property type="entry name" value="L domain-like"/>
    <property type="match status" value="2"/>
</dbReference>
<feature type="domain" description="Disease resistance protein RPS4B/Roq1-like leucine-rich repeats" evidence="3">
    <location>
        <begin position="193"/>
        <end position="409"/>
    </location>
</feature>
<evidence type="ECO:0000313" key="4">
    <source>
        <dbReference type="EMBL" id="KAB1210647.1"/>
    </source>
</evidence>
<proteinExistence type="predicted"/>
<dbReference type="Gene3D" id="3.80.10.10">
    <property type="entry name" value="Ribonuclease Inhibitor"/>
    <property type="match status" value="2"/>
</dbReference>
<dbReference type="PANTHER" id="PTHR11017">
    <property type="entry name" value="LEUCINE-RICH REPEAT-CONTAINING PROTEIN"/>
    <property type="match status" value="1"/>
</dbReference>
<keyword evidence="1" id="KW-0611">Plant defense</keyword>
<dbReference type="OrthoDB" id="1901675at2759"/>
<dbReference type="InterPro" id="IPR032675">
    <property type="entry name" value="LRR_dom_sf"/>
</dbReference>
<dbReference type="InterPro" id="IPR058546">
    <property type="entry name" value="RPS4B/Roq1-like_LRR"/>
</dbReference>
<dbReference type="Proteomes" id="UP000516437">
    <property type="component" value="Chromosome 6"/>
</dbReference>
<evidence type="ECO:0000313" key="5">
    <source>
        <dbReference type="Proteomes" id="UP000516437"/>
    </source>
</evidence>
<protein>
    <submittedName>
        <fullName evidence="4">Putative WRKY transcription factor 19</fullName>
    </submittedName>
</protein>
<dbReference type="GO" id="GO:0006952">
    <property type="term" value="P:defense response"/>
    <property type="evidence" value="ECO:0007669"/>
    <property type="project" value="InterPro"/>
</dbReference>